<dbReference type="PATRIC" id="fig|1280952.3.peg.1502"/>
<protein>
    <submittedName>
        <fullName evidence="4">Flagellar biosynthesis protein FlhF-like protein</fullName>
    </submittedName>
</protein>
<keyword evidence="4" id="KW-0282">Flagellum</keyword>
<dbReference type="EMBL" id="ARYJ01000004">
    <property type="protein sequence ID" value="KCZ89138.1"/>
    <property type="molecule type" value="Genomic_DNA"/>
</dbReference>
<dbReference type="eggNOG" id="COG1419">
    <property type="taxonomic scope" value="Bacteria"/>
</dbReference>
<evidence type="ECO:0000313" key="4">
    <source>
        <dbReference type="EMBL" id="KCZ89138.1"/>
    </source>
</evidence>
<dbReference type="GO" id="GO:0006614">
    <property type="term" value="P:SRP-dependent cotranslational protein targeting to membrane"/>
    <property type="evidence" value="ECO:0007669"/>
    <property type="project" value="InterPro"/>
</dbReference>
<evidence type="ECO:0000256" key="1">
    <source>
        <dbReference type="ARBA" id="ARBA00022741"/>
    </source>
</evidence>
<reference evidence="4 5" key="1">
    <citation type="journal article" date="2014" name="Antonie Van Leeuwenhoek">
        <title>Hyphomonas beringensis sp. nov. and Hyphomonas chukchiensis sp. nov., isolated from surface seawater of the Bering Sea and Chukchi Sea.</title>
        <authorList>
            <person name="Li C."/>
            <person name="Lai Q."/>
            <person name="Li G."/>
            <person name="Dong C."/>
            <person name="Wang J."/>
            <person name="Liao Y."/>
            <person name="Shao Z."/>
        </authorList>
    </citation>
    <scope>NUCLEOTIDE SEQUENCE [LARGE SCALE GENOMIC DNA]</scope>
    <source>
        <strain evidence="4 5">VP2</strain>
    </source>
</reference>
<organism evidence="4 5">
    <name type="scientific">Hyphomonas jannaschiana VP2</name>
    <dbReference type="NCBI Taxonomy" id="1280952"/>
    <lineage>
        <taxon>Bacteria</taxon>
        <taxon>Pseudomonadati</taxon>
        <taxon>Pseudomonadota</taxon>
        <taxon>Alphaproteobacteria</taxon>
        <taxon>Hyphomonadales</taxon>
        <taxon>Hyphomonadaceae</taxon>
        <taxon>Hyphomonas</taxon>
    </lineage>
</organism>
<accession>A0A059FF66</accession>
<keyword evidence="5" id="KW-1185">Reference proteome</keyword>
<evidence type="ECO:0000259" key="3">
    <source>
        <dbReference type="SMART" id="SM00962"/>
    </source>
</evidence>
<name>A0A059FF66_9PROT</name>
<keyword evidence="1" id="KW-0547">Nucleotide-binding</keyword>
<dbReference type="AlphaFoldDB" id="A0A059FF66"/>
<dbReference type="InterPro" id="IPR000897">
    <property type="entry name" value="SRP54_GTPase_dom"/>
</dbReference>
<dbReference type="SMART" id="SM00962">
    <property type="entry name" value="SRP54"/>
    <property type="match status" value="1"/>
</dbReference>
<feature type="domain" description="SRP54-type proteins GTP-binding" evidence="3">
    <location>
        <begin position="133"/>
        <end position="323"/>
    </location>
</feature>
<evidence type="ECO:0000256" key="2">
    <source>
        <dbReference type="ARBA" id="ARBA00023134"/>
    </source>
</evidence>
<keyword evidence="4" id="KW-0969">Cilium</keyword>
<dbReference type="InterPro" id="IPR027417">
    <property type="entry name" value="P-loop_NTPase"/>
</dbReference>
<dbReference type="Gene3D" id="3.40.50.300">
    <property type="entry name" value="P-loop containing nucleotide triphosphate hydrolases"/>
    <property type="match status" value="1"/>
</dbReference>
<dbReference type="RefSeq" id="WP_035580349.1">
    <property type="nucleotide sequence ID" value="NZ_ARYJ01000004.1"/>
</dbReference>
<dbReference type="GO" id="GO:0005525">
    <property type="term" value="F:GTP binding"/>
    <property type="evidence" value="ECO:0007669"/>
    <property type="project" value="UniProtKB-KW"/>
</dbReference>
<proteinExistence type="predicted"/>
<sequence>MRMKMFAAETFEAAKAMIFAEMGADAVILSEREIDGGVEVRAAVDKMGGVGMVPNEPLFMRDARGGGHGRGTENPLFSRVRDALLWHGAPQRFADRVAAEGAGRIQHVSDPEEAIAEGLARIVTCDPLPARLDRDVVLVGPPGHGRTATAAKLTRRAAMARAEVAPVAADLDGTAGGDQLAAYLELEKGQIRTCHSPDDLFATLRALKSENRRCVIDLPAINPFDDDDMASLQDLISVIRAEPVLVMSAEGHPDDQSEAARGFARAGVKRAILTKLDVVRRRGGAISALSSAGIAFSHLAVTPFIGGGLVPAAPMRLAALLMEDAPGDVIALKGAA</sequence>
<dbReference type="Proteomes" id="UP000024816">
    <property type="component" value="Unassembled WGS sequence"/>
</dbReference>
<gene>
    <name evidence="4" type="ORF">HJA_07572</name>
</gene>
<evidence type="ECO:0000313" key="5">
    <source>
        <dbReference type="Proteomes" id="UP000024816"/>
    </source>
</evidence>
<keyword evidence="4" id="KW-0966">Cell projection</keyword>
<dbReference type="STRING" id="1280952.HJA_07572"/>
<dbReference type="SUPFAM" id="SSF52540">
    <property type="entry name" value="P-loop containing nucleoside triphosphate hydrolases"/>
    <property type="match status" value="1"/>
</dbReference>
<comment type="caution">
    <text evidence="4">The sequence shown here is derived from an EMBL/GenBank/DDBJ whole genome shotgun (WGS) entry which is preliminary data.</text>
</comment>
<dbReference type="Pfam" id="PF00448">
    <property type="entry name" value="SRP54"/>
    <property type="match status" value="1"/>
</dbReference>
<keyword evidence="2" id="KW-0342">GTP-binding</keyword>